<reference evidence="9" key="2">
    <citation type="submission" date="2019-01" db="UniProtKB">
        <authorList>
            <consortium name="EnsemblPlants"/>
        </authorList>
    </citation>
    <scope>IDENTIFICATION</scope>
    <source>
        <strain evidence="9">cv. Heinz 1706</strain>
    </source>
</reference>
<evidence type="ECO:0000313" key="10">
    <source>
        <dbReference type="Proteomes" id="UP000004994"/>
    </source>
</evidence>
<dbReference type="Proteomes" id="UP000004994">
    <property type="component" value="Chromosome 2"/>
</dbReference>
<dbReference type="Pfam" id="PF05498">
    <property type="entry name" value="RALF"/>
    <property type="match status" value="1"/>
</dbReference>
<evidence type="ECO:0000256" key="5">
    <source>
        <dbReference type="ARBA" id="ARBA00022729"/>
    </source>
</evidence>
<reference evidence="9" key="1">
    <citation type="journal article" date="2012" name="Nature">
        <title>The tomato genome sequence provides insights into fleshy fruit evolution.</title>
        <authorList>
            <consortium name="Tomato Genome Consortium"/>
        </authorList>
    </citation>
    <scope>NUCLEOTIDE SEQUENCE [LARGE SCALE GENOMIC DNA]</scope>
    <source>
        <strain evidence="9">cv. Heinz 1706</strain>
    </source>
</reference>
<dbReference type="PANTHER" id="PTHR34270">
    <property type="entry name" value="PROTEIN RALF-LIKE 15-RELATED"/>
    <property type="match status" value="1"/>
</dbReference>
<accession>A0A3Q7EVK7</accession>
<keyword evidence="4" id="KW-0372">Hormone</keyword>
<dbReference type="Gramene" id="Solyc02g014290.1.1">
    <property type="protein sequence ID" value="Solyc02g014290.1.1.1"/>
    <property type="gene ID" value="Solyc02g014290.1"/>
</dbReference>
<dbReference type="OMA" id="DRNRIPC"/>
<keyword evidence="3" id="KW-0964">Secreted</keyword>
<comment type="function">
    <text evidence="7">Cell signaling peptide that may regulate plant stress, growth, and development. Mediates a rapid alkalinization of extracellular space by mediating a transient increase in the cytoplasmic Ca(2+) concentration leading to a calcium-dependent signaling events through a cell surface receptor and a concomitant activation of some intracellular mitogen-activated protein kinases.</text>
</comment>
<evidence type="ECO:0000313" key="9">
    <source>
        <dbReference type="EnsemblPlants" id="Solyc02g014290.1.1.1"/>
    </source>
</evidence>
<proteinExistence type="inferred from homology"/>
<dbReference type="EnsemblPlants" id="Solyc02g014290.1.1">
    <property type="protein sequence ID" value="Solyc02g014290.1.1.1"/>
    <property type="gene ID" value="Solyc02g014290.1"/>
</dbReference>
<protein>
    <submittedName>
        <fullName evidence="9">Uncharacterized protein</fullName>
    </submittedName>
</protein>
<dbReference type="PaxDb" id="4081-Solyc02g014290.1.1"/>
<feature type="signal peptide" evidence="8">
    <location>
        <begin position="1"/>
        <end position="23"/>
    </location>
</feature>
<dbReference type="AlphaFoldDB" id="A0A3Q7EVK7"/>
<evidence type="ECO:0000256" key="2">
    <source>
        <dbReference type="ARBA" id="ARBA00009178"/>
    </source>
</evidence>
<organism evidence="9">
    <name type="scientific">Solanum lycopersicum</name>
    <name type="common">Tomato</name>
    <name type="synonym">Lycopersicon esculentum</name>
    <dbReference type="NCBI Taxonomy" id="4081"/>
    <lineage>
        <taxon>Eukaryota</taxon>
        <taxon>Viridiplantae</taxon>
        <taxon>Streptophyta</taxon>
        <taxon>Embryophyta</taxon>
        <taxon>Tracheophyta</taxon>
        <taxon>Spermatophyta</taxon>
        <taxon>Magnoliopsida</taxon>
        <taxon>eudicotyledons</taxon>
        <taxon>Gunneridae</taxon>
        <taxon>Pentapetalae</taxon>
        <taxon>asterids</taxon>
        <taxon>lamiids</taxon>
        <taxon>Solanales</taxon>
        <taxon>Solanaceae</taxon>
        <taxon>Solanoideae</taxon>
        <taxon>Solaneae</taxon>
        <taxon>Solanum</taxon>
        <taxon>Solanum subgen. Lycopersicon</taxon>
    </lineage>
</organism>
<keyword evidence="6" id="KW-1015">Disulfide bond</keyword>
<evidence type="ECO:0000256" key="1">
    <source>
        <dbReference type="ARBA" id="ARBA00004613"/>
    </source>
</evidence>
<comment type="subcellular location">
    <subcellularLocation>
        <location evidence="1">Secreted</location>
    </subcellularLocation>
</comment>
<keyword evidence="5 8" id="KW-0732">Signal</keyword>
<evidence type="ECO:0000256" key="3">
    <source>
        <dbReference type="ARBA" id="ARBA00022525"/>
    </source>
</evidence>
<evidence type="ECO:0000256" key="7">
    <source>
        <dbReference type="ARBA" id="ARBA00037228"/>
    </source>
</evidence>
<evidence type="ECO:0000256" key="8">
    <source>
        <dbReference type="SAM" id="SignalP"/>
    </source>
</evidence>
<feature type="chain" id="PRO_5018654488" evidence="8">
    <location>
        <begin position="24"/>
        <end position="74"/>
    </location>
</feature>
<dbReference type="InParanoid" id="A0A3Q7EVK7"/>
<comment type="similarity">
    <text evidence="2">Belongs to the plant rapid alkalinization factor (RALF) family.</text>
</comment>
<dbReference type="GO" id="GO:0005179">
    <property type="term" value="F:hormone activity"/>
    <property type="evidence" value="ECO:0007669"/>
    <property type="project" value="UniProtKB-KW"/>
</dbReference>
<dbReference type="GO" id="GO:0019722">
    <property type="term" value="P:calcium-mediated signaling"/>
    <property type="evidence" value="ECO:0000318"/>
    <property type="project" value="GO_Central"/>
</dbReference>
<dbReference type="PANTHER" id="PTHR34270:SF3">
    <property type="entry name" value="PROTEIN RALF-LIKE 16-RELATED"/>
    <property type="match status" value="1"/>
</dbReference>
<evidence type="ECO:0000256" key="6">
    <source>
        <dbReference type="ARBA" id="ARBA00023157"/>
    </source>
</evidence>
<sequence>MGTSKAVIFIAMTLLLASITCEGRQIDYGALDRNRIPCNRRTNNMKNCHIGRPANPYVRGCEKINRCRSGNDIS</sequence>
<dbReference type="InterPro" id="IPR008801">
    <property type="entry name" value="RALF"/>
</dbReference>
<dbReference type="GO" id="GO:0005576">
    <property type="term" value="C:extracellular region"/>
    <property type="evidence" value="ECO:0007669"/>
    <property type="project" value="UniProtKB-SubCell"/>
</dbReference>
<evidence type="ECO:0000256" key="4">
    <source>
        <dbReference type="ARBA" id="ARBA00022702"/>
    </source>
</evidence>
<name>A0A3Q7EVK7_SOLLC</name>
<keyword evidence="10" id="KW-1185">Reference proteome</keyword>
<dbReference type="STRING" id="4081.A0A3Q7EVK7"/>